<proteinExistence type="inferred from homology"/>
<accession>A0A2T0PYW2</accession>
<feature type="domain" description="Ricin B lectin" evidence="6">
    <location>
        <begin position="743"/>
        <end position="880"/>
    </location>
</feature>
<dbReference type="InterPro" id="IPR051913">
    <property type="entry name" value="GH2_Domain-Containing"/>
</dbReference>
<dbReference type="SUPFAM" id="SSF49303">
    <property type="entry name" value="beta-Galactosidase/glucuronidase domain"/>
    <property type="match status" value="1"/>
</dbReference>
<evidence type="ECO:0000256" key="1">
    <source>
        <dbReference type="ARBA" id="ARBA00007401"/>
    </source>
</evidence>
<dbReference type="GO" id="GO:0005975">
    <property type="term" value="P:carbohydrate metabolic process"/>
    <property type="evidence" value="ECO:0007669"/>
    <property type="project" value="InterPro"/>
</dbReference>
<dbReference type="SUPFAM" id="SSF50370">
    <property type="entry name" value="Ricin B-like lectins"/>
    <property type="match status" value="2"/>
</dbReference>
<dbReference type="Pfam" id="PF14200">
    <property type="entry name" value="RicinB_lectin_2"/>
    <property type="match status" value="3"/>
</dbReference>
<dbReference type="CDD" id="cd00161">
    <property type="entry name" value="beta-trefoil_Ricin-like"/>
    <property type="match status" value="3"/>
</dbReference>
<feature type="signal peptide" evidence="5">
    <location>
        <begin position="1"/>
        <end position="28"/>
    </location>
</feature>
<dbReference type="AlphaFoldDB" id="A0A2T0PYW2"/>
<dbReference type="Proteomes" id="UP000237846">
    <property type="component" value="Unassembled WGS sequence"/>
</dbReference>
<dbReference type="Gene3D" id="2.80.10.50">
    <property type="match status" value="3"/>
</dbReference>
<dbReference type="SUPFAM" id="SSF49785">
    <property type="entry name" value="Galactose-binding domain-like"/>
    <property type="match status" value="1"/>
</dbReference>
<gene>
    <name evidence="7" type="ORF">CLV72_107258</name>
</gene>
<dbReference type="PANTHER" id="PTHR42732:SF2">
    <property type="entry name" value="BETA-MANNOSIDASE"/>
    <property type="match status" value="1"/>
</dbReference>
<dbReference type="InterPro" id="IPR013783">
    <property type="entry name" value="Ig-like_fold"/>
</dbReference>
<feature type="region of interest" description="Disordered" evidence="4">
    <location>
        <begin position="28"/>
        <end position="55"/>
    </location>
</feature>
<evidence type="ECO:0000256" key="4">
    <source>
        <dbReference type="SAM" id="MobiDB-lite"/>
    </source>
</evidence>
<evidence type="ECO:0000256" key="5">
    <source>
        <dbReference type="SAM" id="SignalP"/>
    </source>
</evidence>
<dbReference type="InterPro" id="IPR006103">
    <property type="entry name" value="Glyco_hydro_2_cat"/>
</dbReference>
<dbReference type="Pfam" id="PF02837">
    <property type="entry name" value="Glyco_hydro_2_N"/>
    <property type="match status" value="1"/>
</dbReference>
<dbReference type="EMBL" id="PVZC01000007">
    <property type="protein sequence ID" value="PRX96735.1"/>
    <property type="molecule type" value="Genomic_DNA"/>
</dbReference>
<keyword evidence="5" id="KW-0732">Signal</keyword>
<evidence type="ECO:0000256" key="3">
    <source>
        <dbReference type="ARBA" id="ARBA00023295"/>
    </source>
</evidence>
<dbReference type="InterPro" id="IPR035992">
    <property type="entry name" value="Ricin_B-like_lectins"/>
</dbReference>
<keyword evidence="8" id="KW-1185">Reference proteome</keyword>
<keyword evidence="3" id="KW-0326">Glycosidase</keyword>
<organism evidence="7 8">
    <name type="scientific">Allonocardiopsis opalescens</name>
    <dbReference type="NCBI Taxonomy" id="1144618"/>
    <lineage>
        <taxon>Bacteria</taxon>
        <taxon>Bacillati</taxon>
        <taxon>Actinomycetota</taxon>
        <taxon>Actinomycetes</taxon>
        <taxon>Streptosporangiales</taxon>
        <taxon>Allonocardiopsis</taxon>
    </lineage>
</organism>
<dbReference type="Gene3D" id="3.20.20.80">
    <property type="entry name" value="Glycosidases"/>
    <property type="match status" value="1"/>
</dbReference>
<dbReference type="SUPFAM" id="SSF51445">
    <property type="entry name" value="(Trans)glycosidases"/>
    <property type="match status" value="1"/>
</dbReference>
<sequence>MSVRRRIHLLAAALALIAPMLTAAPAEAQPVEPPLSTPWTDEVSPDNALPEYPRPQLTRDDWLNLNGTWEWEPAEPGEAPPIGRELEREILVPYPVESALSGIAEQHSDMWYRRSFTVPEDWAGRDVQLNFGAVDWRATVWVNGTEVGTHTGGYTAFELDITDALRPGGNEVVVGVHDPSDAGGQPVGKQRLDTGDGDWSIWYTTNSGIWQTVWLEPVAPAHLDRLDTTPDLGAGTLEVVAHTAAAGGHTVRATASTPEGRVVGTAQGAPGEPVAVPVPDARLWWPDDPYLYDLTVQLLDGSGAVVDEVGSYFGMREISTGMVDGVRRPLLNGEFVFQLGPLDQGYWPDGIYTAPTDEALRFDIEATRDLGFNTIRKHVKLEPARWYYWADRLGLLVMQDMPTMDGEPGAAERAQFEAELTEMIDQRRSHPSIIQWVPFNEGWGQYDGARIVEDIQRRDPSRLVVGASGWHDTGNGDAHDIHIYPGPTTPVPTSERAAYLGEFGGSALLAPGHQWDPERGGGYEVLPDAAALTERYESLLGRVAEQVDTHGLSAAIYTQTTDVENELNGLLTYDRRIVKPDADRVRAANQAVLDAAAPSGLGMGAWFRLENRNSGQVLAVDGMSTEDGAQVTQWPDNGTADHRWRLVNNGDGTFRIVNDHSDRVLAVDGMSTQDGAAVEQYRDAGTADQRWRLEDTGDGYVRIVNVHSGLRLDIAGSSTENGAHARQRAAHGGASQQWRLMPDGEVNIQNLNSGRVLDVFGASHDNGARLTQWWDSQVSQQNWRFEDSGDGYFRVVSTHSGNVMEVLGWSTANSAQVVQWDWHGGANQQWRLLHDGDGYFHLQNRHSGLLLAVEGASAFDDADIHQYEDNGTRDHVWRFTP</sequence>
<dbReference type="GO" id="GO:0004553">
    <property type="term" value="F:hydrolase activity, hydrolyzing O-glycosyl compounds"/>
    <property type="evidence" value="ECO:0007669"/>
    <property type="project" value="InterPro"/>
</dbReference>
<dbReference type="PANTHER" id="PTHR42732">
    <property type="entry name" value="BETA-GALACTOSIDASE"/>
    <property type="match status" value="1"/>
</dbReference>
<feature type="domain" description="Ricin B lectin" evidence="6">
    <location>
        <begin position="605"/>
        <end position="741"/>
    </location>
</feature>
<dbReference type="Gene3D" id="2.60.120.260">
    <property type="entry name" value="Galactose-binding domain-like"/>
    <property type="match status" value="1"/>
</dbReference>
<dbReference type="Gene3D" id="2.60.40.10">
    <property type="entry name" value="Immunoglobulins"/>
    <property type="match status" value="1"/>
</dbReference>
<reference evidence="7 8" key="1">
    <citation type="submission" date="2018-03" db="EMBL/GenBank/DDBJ databases">
        <title>Genomic Encyclopedia of Archaeal and Bacterial Type Strains, Phase II (KMG-II): from individual species to whole genera.</title>
        <authorList>
            <person name="Goeker M."/>
        </authorList>
    </citation>
    <scope>NUCLEOTIDE SEQUENCE [LARGE SCALE GENOMIC DNA]</scope>
    <source>
        <strain evidence="7 8">DSM 45601</strain>
    </source>
</reference>
<dbReference type="InterPro" id="IPR006102">
    <property type="entry name" value="Ig-like_GH2"/>
</dbReference>
<dbReference type="InterPro" id="IPR000772">
    <property type="entry name" value="Ricin_B_lectin"/>
</dbReference>
<dbReference type="Pfam" id="PF00703">
    <property type="entry name" value="Glyco_hydro_2"/>
    <property type="match status" value="1"/>
</dbReference>
<evidence type="ECO:0000259" key="6">
    <source>
        <dbReference type="SMART" id="SM00458"/>
    </source>
</evidence>
<comment type="caution">
    <text evidence="7">The sequence shown here is derived from an EMBL/GenBank/DDBJ whole genome shotgun (WGS) entry which is preliminary data.</text>
</comment>
<dbReference type="OrthoDB" id="9762066at2"/>
<dbReference type="PROSITE" id="PS50231">
    <property type="entry name" value="RICIN_B_LECTIN"/>
    <property type="match status" value="2"/>
</dbReference>
<dbReference type="InterPro" id="IPR008979">
    <property type="entry name" value="Galactose-bd-like_sf"/>
</dbReference>
<evidence type="ECO:0000313" key="8">
    <source>
        <dbReference type="Proteomes" id="UP000237846"/>
    </source>
</evidence>
<evidence type="ECO:0000256" key="2">
    <source>
        <dbReference type="ARBA" id="ARBA00022801"/>
    </source>
</evidence>
<dbReference type="InterPro" id="IPR017853">
    <property type="entry name" value="GH"/>
</dbReference>
<dbReference type="SMART" id="SM00458">
    <property type="entry name" value="RICIN"/>
    <property type="match status" value="2"/>
</dbReference>
<comment type="similarity">
    <text evidence="1">Belongs to the glycosyl hydrolase 2 family.</text>
</comment>
<feature type="chain" id="PRO_5015473637" evidence="5">
    <location>
        <begin position="29"/>
        <end position="881"/>
    </location>
</feature>
<evidence type="ECO:0000313" key="7">
    <source>
        <dbReference type="EMBL" id="PRX96735.1"/>
    </source>
</evidence>
<dbReference type="RefSeq" id="WP_106250178.1">
    <property type="nucleotide sequence ID" value="NZ_PVZC01000007.1"/>
</dbReference>
<dbReference type="InterPro" id="IPR006104">
    <property type="entry name" value="Glyco_hydro_2_N"/>
</dbReference>
<dbReference type="InterPro" id="IPR036156">
    <property type="entry name" value="Beta-gal/glucu_dom_sf"/>
</dbReference>
<keyword evidence="2 7" id="KW-0378">Hydrolase</keyword>
<name>A0A2T0PYW2_9ACTN</name>
<protein>
    <submittedName>
        <fullName evidence="7">Glycosyl hydrolase family 2</fullName>
    </submittedName>
</protein>
<dbReference type="Pfam" id="PF02836">
    <property type="entry name" value="Glyco_hydro_2_C"/>
    <property type="match status" value="1"/>
</dbReference>